<evidence type="ECO:0000313" key="2">
    <source>
        <dbReference type="EMBL" id="RHW68748.1"/>
    </source>
</evidence>
<comment type="caution">
    <text evidence="2">The sequence shown here is derived from an EMBL/GenBank/DDBJ whole genome shotgun (WGS) entry which is preliminary data.</text>
</comment>
<sequence length="275" mass="30507">MRRIQCCIPGGISHSRRWSQRFHSVEGVPRLSQEELRRLVDILESDPKILGDIIGRLDAASRRRLIVAGGAIEWFGKDNAVTEMKRAGVDKDRFISPKDFDHWLEGALRRRQEEEEDEEVTDRLQKQAMDEADELVPYSTLLWVALVAGLPFVGFGFLDNAVMILAGDAIDNSFGLYFNCSVLTCAAMGNIFSGVLGMQLHGVIEKAVQRFNFRVPTLTENQMKGKRVFFAGHIGGTVGIMTGLLLGMIPLLLLDSDDAKNERTAGESLAVAKTN</sequence>
<gene>
    <name evidence="2" type="ORF">DPX39_100088400</name>
</gene>
<dbReference type="InterPro" id="IPR019537">
    <property type="entry name" value="TMEM65"/>
</dbReference>
<dbReference type="EMBL" id="QSBY01000010">
    <property type="protein sequence ID" value="RHW68748.1"/>
    <property type="molecule type" value="Genomic_DNA"/>
</dbReference>
<evidence type="ECO:0000256" key="1">
    <source>
        <dbReference type="SAM" id="Phobius"/>
    </source>
</evidence>
<name>A0A3L6KYA9_9TRYP</name>
<dbReference type="AlphaFoldDB" id="A0A3L6KYA9"/>
<accession>A0A3L6KYA9</accession>
<protein>
    <recommendedName>
        <fullName evidence="4">Transmembrane protein 65</fullName>
    </recommendedName>
</protein>
<organism evidence="2 3">
    <name type="scientific">Trypanosoma brucei equiperdum</name>
    <dbReference type="NCBI Taxonomy" id="630700"/>
    <lineage>
        <taxon>Eukaryota</taxon>
        <taxon>Discoba</taxon>
        <taxon>Euglenozoa</taxon>
        <taxon>Kinetoplastea</taxon>
        <taxon>Metakinetoplastina</taxon>
        <taxon>Trypanosomatida</taxon>
        <taxon>Trypanosomatidae</taxon>
        <taxon>Trypanosoma</taxon>
    </lineage>
</organism>
<dbReference type="PANTHER" id="PTHR21706">
    <property type="entry name" value="TRANSMEMBRANE PROTEIN 65"/>
    <property type="match status" value="1"/>
</dbReference>
<dbReference type="Pfam" id="PF10507">
    <property type="entry name" value="TMEM65"/>
    <property type="match status" value="1"/>
</dbReference>
<keyword evidence="1" id="KW-0812">Transmembrane</keyword>
<proteinExistence type="predicted"/>
<feature type="transmembrane region" description="Helical" evidence="1">
    <location>
        <begin position="176"/>
        <end position="196"/>
    </location>
</feature>
<evidence type="ECO:0000313" key="3">
    <source>
        <dbReference type="Proteomes" id="UP000266743"/>
    </source>
</evidence>
<feature type="transmembrane region" description="Helical" evidence="1">
    <location>
        <begin position="228"/>
        <end position="253"/>
    </location>
</feature>
<evidence type="ECO:0008006" key="4">
    <source>
        <dbReference type="Google" id="ProtNLM"/>
    </source>
</evidence>
<feature type="transmembrane region" description="Helical" evidence="1">
    <location>
        <begin position="135"/>
        <end position="156"/>
    </location>
</feature>
<dbReference type="GO" id="GO:0005739">
    <property type="term" value="C:mitochondrion"/>
    <property type="evidence" value="ECO:0007669"/>
    <property type="project" value="TreeGrafter"/>
</dbReference>
<dbReference type="Proteomes" id="UP000266743">
    <property type="component" value="Chromosome 10"/>
</dbReference>
<keyword evidence="1" id="KW-0472">Membrane</keyword>
<dbReference type="PANTHER" id="PTHR21706:SF13">
    <property type="entry name" value="TRANSMEMBRANE PROTEIN 65"/>
    <property type="match status" value="1"/>
</dbReference>
<reference evidence="2 3" key="1">
    <citation type="submission" date="2018-09" db="EMBL/GenBank/DDBJ databases">
        <title>whole genome sequence of T. equiperdum IVM-t1 strain.</title>
        <authorList>
            <person name="Suganuma K."/>
        </authorList>
    </citation>
    <scope>NUCLEOTIDE SEQUENCE [LARGE SCALE GENOMIC DNA]</scope>
    <source>
        <strain evidence="2 3">IVM-t1</strain>
    </source>
</reference>
<keyword evidence="1" id="KW-1133">Transmembrane helix</keyword>